<dbReference type="OrthoDB" id="7068596at2"/>
<sequence>MNRKTLLLTIVLAAAPAIGSGASVYKWTDANGVTHFGDRQPTGQSAEQVNVRAGTSRNPPAQRQSAQEQLEALESEQAAQQQRQKESAVEEARRKQREANCSTARANLGIIESNARIRVEENGESRYLSPEEIEQQRQQFQRIADENCGAEE</sequence>
<feature type="region of interest" description="Disordered" evidence="1">
    <location>
        <begin position="35"/>
        <end position="104"/>
    </location>
</feature>
<feature type="signal peptide" evidence="2">
    <location>
        <begin position="1"/>
        <end position="22"/>
    </location>
</feature>
<gene>
    <name evidence="4" type="ORF">C7H09_13005</name>
</gene>
<dbReference type="EMBL" id="PXNP01000096">
    <property type="protein sequence ID" value="PSF05876.1"/>
    <property type="molecule type" value="Genomic_DNA"/>
</dbReference>
<comment type="caution">
    <text evidence="4">The sequence shown here is derived from an EMBL/GenBank/DDBJ whole genome shotgun (WGS) entry which is preliminary data.</text>
</comment>
<protein>
    <submittedName>
        <fullName evidence="4">DUF4124 domain-containing protein</fullName>
    </submittedName>
</protein>
<evidence type="ECO:0000259" key="3">
    <source>
        <dbReference type="Pfam" id="PF13511"/>
    </source>
</evidence>
<dbReference type="InterPro" id="IPR025392">
    <property type="entry name" value="DUF4124"/>
</dbReference>
<evidence type="ECO:0000256" key="1">
    <source>
        <dbReference type="SAM" id="MobiDB-lite"/>
    </source>
</evidence>
<dbReference type="Proteomes" id="UP000239866">
    <property type="component" value="Unassembled WGS sequence"/>
</dbReference>
<name>A0A2T1K6U2_9GAMM</name>
<feature type="region of interest" description="Disordered" evidence="1">
    <location>
        <begin position="122"/>
        <end position="152"/>
    </location>
</feature>
<organism evidence="4 5">
    <name type="scientific">Marinobacter fuscus</name>
    <dbReference type="NCBI Taxonomy" id="2109942"/>
    <lineage>
        <taxon>Bacteria</taxon>
        <taxon>Pseudomonadati</taxon>
        <taxon>Pseudomonadota</taxon>
        <taxon>Gammaproteobacteria</taxon>
        <taxon>Pseudomonadales</taxon>
        <taxon>Marinobacteraceae</taxon>
        <taxon>Marinobacter</taxon>
    </lineage>
</organism>
<dbReference type="Pfam" id="PF13511">
    <property type="entry name" value="DUF4124"/>
    <property type="match status" value="1"/>
</dbReference>
<keyword evidence="2" id="KW-0732">Signal</keyword>
<feature type="domain" description="DUF4124" evidence="3">
    <location>
        <begin position="13"/>
        <end position="64"/>
    </location>
</feature>
<evidence type="ECO:0000313" key="4">
    <source>
        <dbReference type="EMBL" id="PSF05876.1"/>
    </source>
</evidence>
<feature type="chain" id="PRO_5015709331" evidence="2">
    <location>
        <begin position="23"/>
        <end position="152"/>
    </location>
</feature>
<feature type="compositionally biased region" description="Basic and acidic residues" evidence="1">
    <location>
        <begin position="83"/>
        <end position="93"/>
    </location>
</feature>
<feature type="compositionally biased region" description="Polar residues" evidence="1">
    <location>
        <begin position="41"/>
        <end position="59"/>
    </location>
</feature>
<dbReference type="AlphaFoldDB" id="A0A2T1K6U2"/>
<evidence type="ECO:0000256" key="2">
    <source>
        <dbReference type="SAM" id="SignalP"/>
    </source>
</evidence>
<accession>A0A2T1K6U2</accession>
<dbReference type="RefSeq" id="WP_106763339.1">
    <property type="nucleotide sequence ID" value="NZ_PXNP01000096.1"/>
</dbReference>
<reference evidence="4 5" key="1">
    <citation type="submission" date="2018-03" db="EMBL/GenBank/DDBJ databases">
        <title>Marinobacter brunus sp. nov., a marine bacterium of Gamma-proteobacteria isolated from the surface seawater of the South China Sea.</title>
        <authorList>
            <person name="Cheng H."/>
            <person name="Wu Y.-H."/>
            <person name="Xamxidin M."/>
            <person name="Xu X.-W."/>
        </authorList>
    </citation>
    <scope>NUCLEOTIDE SEQUENCE [LARGE SCALE GENOMIC DNA]</scope>
    <source>
        <strain evidence="4 5">NH169-3</strain>
    </source>
</reference>
<proteinExistence type="predicted"/>
<evidence type="ECO:0000313" key="5">
    <source>
        <dbReference type="Proteomes" id="UP000239866"/>
    </source>
</evidence>
<feature type="compositionally biased region" description="Low complexity" evidence="1">
    <location>
        <begin position="61"/>
        <end position="82"/>
    </location>
</feature>
<keyword evidence="5" id="KW-1185">Reference proteome</keyword>